<feature type="compositionally biased region" description="Basic and acidic residues" evidence="1">
    <location>
        <begin position="171"/>
        <end position="181"/>
    </location>
</feature>
<name>A0A5A7P3H8_STRAF</name>
<dbReference type="EMBL" id="BKCP01001558">
    <property type="protein sequence ID" value="GER27084.1"/>
    <property type="molecule type" value="Genomic_DNA"/>
</dbReference>
<comment type="caution">
    <text evidence="2">The sequence shown here is derived from an EMBL/GenBank/DDBJ whole genome shotgun (WGS) entry which is preliminary data.</text>
</comment>
<feature type="compositionally biased region" description="Basic and acidic residues" evidence="1">
    <location>
        <begin position="130"/>
        <end position="145"/>
    </location>
</feature>
<keyword evidence="2" id="KW-0560">Oxidoreductase</keyword>
<feature type="region of interest" description="Disordered" evidence="1">
    <location>
        <begin position="86"/>
        <end position="181"/>
    </location>
</feature>
<dbReference type="Proteomes" id="UP000325081">
    <property type="component" value="Unassembled WGS sequence"/>
</dbReference>
<accession>A0A5A7P3H8</accession>
<evidence type="ECO:0000313" key="3">
    <source>
        <dbReference type="Proteomes" id="UP000325081"/>
    </source>
</evidence>
<reference evidence="3" key="1">
    <citation type="journal article" date="2019" name="Curr. Biol.">
        <title>Genome Sequence of Striga asiatica Provides Insight into the Evolution of Plant Parasitism.</title>
        <authorList>
            <person name="Yoshida S."/>
            <person name="Kim S."/>
            <person name="Wafula E.K."/>
            <person name="Tanskanen J."/>
            <person name="Kim Y.M."/>
            <person name="Honaas L."/>
            <person name="Yang Z."/>
            <person name="Spallek T."/>
            <person name="Conn C.E."/>
            <person name="Ichihashi Y."/>
            <person name="Cheong K."/>
            <person name="Cui S."/>
            <person name="Der J.P."/>
            <person name="Gundlach H."/>
            <person name="Jiao Y."/>
            <person name="Hori C."/>
            <person name="Ishida J.K."/>
            <person name="Kasahara H."/>
            <person name="Kiba T."/>
            <person name="Kim M.S."/>
            <person name="Koo N."/>
            <person name="Laohavisit A."/>
            <person name="Lee Y.H."/>
            <person name="Lumba S."/>
            <person name="McCourt P."/>
            <person name="Mortimer J.C."/>
            <person name="Mutuku J.M."/>
            <person name="Nomura T."/>
            <person name="Sasaki-Sekimoto Y."/>
            <person name="Seto Y."/>
            <person name="Wang Y."/>
            <person name="Wakatake T."/>
            <person name="Sakakibara H."/>
            <person name="Demura T."/>
            <person name="Yamaguchi S."/>
            <person name="Yoneyama K."/>
            <person name="Manabe R.I."/>
            <person name="Nelson D.C."/>
            <person name="Schulman A.H."/>
            <person name="Timko M.P."/>
            <person name="dePamphilis C.W."/>
            <person name="Choi D."/>
            <person name="Shirasu K."/>
        </authorList>
    </citation>
    <scope>NUCLEOTIDE SEQUENCE [LARGE SCALE GENOMIC DNA]</scope>
    <source>
        <strain evidence="3">cv. UVA1</strain>
    </source>
</reference>
<feature type="compositionally biased region" description="Polar residues" evidence="1">
    <location>
        <begin position="146"/>
        <end position="170"/>
    </location>
</feature>
<keyword evidence="2" id="KW-0575">Peroxidase</keyword>
<organism evidence="2 3">
    <name type="scientific">Striga asiatica</name>
    <name type="common">Asiatic witchweed</name>
    <name type="synonym">Buchnera asiatica</name>
    <dbReference type="NCBI Taxonomy" id="4170"/>
    <lineage>
        <taxon>Eukaryota</taxon>
        <taxon>Viridiplantae</taxon>
        <taxon>Streptophyta</taxon>
        <taxon>Embryophyta</taxon>
        <taxon>Tracheophyta</taxon>
        <taxon>Spermatophyta</taxon>
        <taxon>Magnoliopsida</taxon>
        <taxon>eudicotyledons</taxon>
        <taxon>Gunneridae</taxon>
        <taxon>Pentapetalae</taxon>
        <taxon>asterids</taxon>
        <taxon>lamiids</taxon>
        <taxon>Lamiales</taxon>
        <taxon>Orobanchaceae</taxon>
        <taxon>Buchnereae</taxon>
        <taxon>Striga</taxon>
    </lineage>
</organism>
<keyword evidence="3" id="KW-1185">Reference proteome</keyword>
<feature type="compositionally biased region" description="Acidic residues" evidence="1">
    <location>
        <begin position="100"/>
        <end position="109"/>
    </location>
</feature>
<feature type="region of interest" description="Disordered" evidence="1">
    <location>
        <begin position="52"/>
        <end position="74"/>
    </location>
</feature>
<dbReference type="AlphaFoldDB" id="A0A5A7P3H8"/>
<evidence type="ECO:0000256" key="1">
    <source>
        <dbReference type="SAM" id="MobiDB-lite"/>
    </source>
</evidence>
<dbReference type="GO" id="GO:0004601">
    <property type="term" value="F:peroxidase activity"/>
    <property type="evidence" value="ECO:0007669"/>
    <property type="project" value="UniProtKB-KW"/>
</dbReference>
<evidence type="ECO:0000313" key="2">
    <source>
        <dbReference type="EMBL" id="GER27084.1"/>
    </source>
</evidence>
<feature type="compositionally biased region" description="Polar residues" evidence="1">
    <location>
        <begin position="60"/>
        <end position="74"/>
    </location>
</feature>
<proteinExistence type="predicted"/>
<sequence>MMPRILPEAIALKTNHTLILKGDHLVKNSLPHLQGKKDTDLRVEQRWLVQTGEQRDKSAPQISTANKASSATVPLLVGSSSGTIKLSQKQVENTEKEIEGEMEVEEEENSLPIGEEMGEEEAINISSKQGETRTWKRNRKQESRPKSTQASKGSEESPSQPKRGRQSGSKSCRDIDITSEKKSEMELTLGWELILGSQEFSLSLLNLSTLLRPSCIG</sequence>
<gene>
    <name evidence="2" type="ORF">STAS_02773</name>
</gene>
<protein>
    <submittedName>
        <fullName evidence="2">Peroxidase superfamily protein</fullName>
    </submittedName>
</protein>